<dbReference type="InterPro" id="IPR000297">
    <property type="entry name" value="PPIase_PpiC"/>
</dbReference>
<evidence type="ECO:0000313" key="3">
    <source>
        <dbReference type="EMBL" id="GGP11472.1"/>
    </source>
</evidence>
<dbReference type="InterPro" id="IPR027304">
    <property type="entry name" value="Trigger_fact/SurA_dom_sf"/>
</dbReference>
<reference evidence="3" key="1">
    <citation type="journal article" date="2014" name="Int. J. Syst. Evol. Microbiol.">
        <title>Complete genome sequence of Corynebacterium casei LMG S-19264T (=DSM 44701T), isolated from a smear-ripened cheese.</title>
        <authorList>
            <consortium name="US DOE Joint Genome Institute (JGI-PGF)"/>
            <person name="Walter F."/>
            <person name="Albersmeier A."/>
            <person name="Kalinowski J."/>
            <person name="Ruckert C."/>
        </authorList>
    </citation>
    <scope>NUCLEOTIDE SEQUENCE</scope>
    <source>
        <strain evidence="3">CGMCC 4.7430</strain>
    </source>
</reference>
<feature type="domain" description="PpiC" evidence="2">
    <location>
        <begin position="228"/>
        <end position="287"/>
    </location>
</feature>
<evidence type="ECO:0000313" key="4">
    <source>
        <dbReference type="Proteomes" id="UP000660745"/>
    </source>
</evidence>
<keyword evidence="4" id="KW-1185">Reference proteome</keyword>
<sequence>MADGRMLAEAVDLLSAGTAERDLARFRAEHPSVRVRLVRQREEYDGSLHHALLIKNGDGATISLSWCQDQALPWPLRGVHRAAEHLLLRVNGVETPVARAIACLDFIWDESRPADRLINDSLVREVLEEESEPLTDAELQTAMDAFRRARGLLTADAVQAWLNRHHISHSELEELVTVEASVARLRSRVASGKLEPWLAEHGHELDIARVARVEFTTEAGPRALDADGFLAAAEQAFAEGTARPGEVFATLRRGELDRETADQVFGAAPGTVVGPFPTEHGHLLIKVLAVEPAIPTPPTPEPTAPNTHPPDTTTRNTAIPDTSTSDTTARNTAIPDTSTSDTTARNTTIPDTTVRTTSPHTTVRGTTPHDTARTSAPHTTPLSTSASDTAVRNTATSGTTVHDAATSGTTVRNTAASGTAVHDASASHAPAIDATVRDLVERQIFADWIERRRSTAKIEWFWGTADRTGGHGSSGAANSTGMAERTDTAERIDIAERTGT</sequence>
<feature type="region of interest" description="Disordered" evidence="1">
    <location>
        <begin position="293"/>
        <end position="409"/>
    </location>
</feature>
<dbReference type="SUPFAM" id="SSF109998">
    <property type="entry name" value="Triger factor/SurA peptide-binding domain-like"/>
    <property type="match status" value="1"/>
</dbReference>
<reference evidence="3" key="2">
    <citation type="submission" date="2020-09" db="EMBL/GenBank/DDBJ databases">
        <authorList>
            <person name="Sun Q."/>
            <person name="Zhou Y."/>
        </authorList>
    </citation>
    <scope>NUCLEOTIDE SEQUENCE</scope>
    <source>
        <strain evidence="3">CGMCC 4.7430</strain>
    </source>
</reference>
<accession>A0A918E8G4</accession>
<gene>
    <name evidence="3" type="ORF">GCM10012278_55210</name>
</gene>
<name>A0A918E8G4_9ACTN</name>
<feature type="compositionally biased region" description="Low complexity" evidence="1">
    <location>
        <begin position="352"/>
        <end position="364"/>
    </location>
</feature>
<dbReference type="Proteomes" id="UP000660745">
    <property type="component" value="Unassembled WGS sequence"/>
</dbReference>
<evidence type="ECO:0000256" key="1">
    <source>
        <dbReference type="SAM" id="MobiDB-lite"/>
    </source>
</evidence>
<dbReference type="AlphaFoldDB" id="A0A918E8G4"/>
<feature type="compositionally biased region" description="Pro residues" evidence="1">
    <location>
        <begin position="294"/>
        <end position="303"/>
    </location>
</feature>
<dbReference type="EMBL" id="BMNK01000010">
    <property type="protein sequence ID" value="GGP11472.1"/>
    <property type="molecule type" value="Genomic_DNA"/>
</dbReference>
<feature type="region of interest" description="Disordered" evidence="1">
    <location>
        <begin position="466"/>
        <end position="500"/>
    </location>
</feature>
<dbReference type="GO" id="GO:0003755">
    <property type="term" value="F:peptidyl-prolyl cis-trans isomerase activity"/>
    <property type="evidence" value="ECO:0007669"/>
    <property type="project" value="InterPro"/>
</dbReference>
<dbReference type="SUPFAM" id="SSF54534">
    <property type="entry name" value="FKBP-like"/>
    <property type="match status" value="1"/>
</dbReference>
<feature type="compositionally biased region" description="Polar residues" evidence="1">
    <location>
        <begin position="311"/>
        <end position="335"/>
    </location>
</feature>
<proteinExistence type="predicted"/>
<comment type="caution">
    <text evidence="3">The sequence shown here is derived from an EMBL/GenBank/DDBJ whole genome shotgun (WGS) entry which is preliminary data.</text>
</comment>
<dbReference type="InterPro" id="IPR030985">
    <property type="entry name" value="PpiC-rel_mature"/>
</dbReference>
<dbReference type="InterPro" id="IPR046357">
    <property type="entry name" value="PPIase_dom_sf"/>
</dbReference>
<dbReference type="Gene3D" id="3.10.50.40">
    <property type="match status" value="1"/>
</dbReference>
<protein>
    <recommendedName>
        <fullName evidence="2">PpiC domain-containing protein</fullName>
    </recommendedName>
</protein>
<organism evidence="3 4">
    <name type="scientific">Nonomuraea glycinis</name>
    <dbReference type="NCBI Taxonomy" id="2047744"/>
    <lineage>
        <taxon>Bacteria</taxon>
        <taxon>Bacillati</taxon>
        <taxon>Actinomycetota</taxon>
        <taxon>Actinomycetes</taxon>
        <taxon>Streptosporangiales</taxon>
        <taxon>Streptosporangiaceae</taxon>
        <taxon>Nonomuraea</taxon>
    </lineage>
</organism>
<feature type="compositionally biased region" description="Polar residues" evidence="1">
    <location>
        <begin position="373"/>
        <end position="409"/>
    </location>
</feature>
<evidence type="ECO:0000259" key="2">
    <source>
        <dbReference type="Pfam" id="PF00639"/>
    </source>
</evidence>
<dbReference type="Pfam" id="PF00639">
    <property type="entry name" value="Rotamase"/>
    <property type="match status" value="1"/>
</dbReference>
<feature type="compositionally biased region" description="Basic and acidic residues" evidence="1">
    <location>
        <begin position="484"/>
        <end position="500"/>
    </location>
</feature>
<dbReference type="RefSeq" id="WP_189141627.1">
    <property type="nucleotide sequence ID" value="NZ_BMNK01000010.1"/>
</dbReference>
<dbReference type="NCBIfam" id="TIGR04500">
    <property type="entry name" value="PpiC_rel_mature"/>
    <property type="match status" value="1"/>
</dbReference>